<sequence>MYLWNISYEAKVNPNWGDDRQIRATPPLNKALNPSSLRIRLNASAMFLYAFSPGLTSTCNLVLITSHGVVQEVDGTERNVSQHAGRSTFIKTLESKCSDNINGRLLDVRNAFLGHLSNGLTLNLQSDLGDFQRIGEDHLTSTSRRTGQDLPAHGQFAVLAVLGTESSDQIVDGQFDGLFRSHTDQLRQQSGVETNQSFVLEHFTETVTVRAVKRVSLLVLHSGFN</sequence>
<evidence type="ECO:0000313" key="2">
    <source>
        <dbReference type="Proteomes" id="UP000769157"/>
    </source>
</evidence>
<dbReference type="EMBL" id="JAEUBE010000158">
    <property type="protein sequence ID" value="KAH3668306.1"/>
    <property type="molecule type" value="Genomic_DNA"/>
</dbReference>
<protein>
    <submittedName>
        <fullName evidence="1">Uncharacterized protein</fullName>
    </submittedName>
</protein>
<name>A0A9P8PAR3_9ASCO</name>
<organism evidence="1 2">
    <name type="scientific">Ogataea philodendri</name>
    <dbReference type="NCBI Taxonomy" id="1378263"/>
    <lineage>
        <taxon>Eukaryota</taxon>
        <taxon>Fungi</taxon>
        <taxon>Dikarya</taxon>
        <taxon>Ascomycota</taxon>
        <taxon>Saccharomycotina</taxon>
        <taxon>Pichiomycetes</taxon>
        <taxon>Pichiales</taxon>
        <taxon>Pichiaceae</taxon>
        <taxon>Ogataea</taxon>
    </lineage>
</organism>
<keyword evidence="2" id="KW-1185">Reference proteome</keyword>
<evidence type="ECO:0000313" key="1">
    <source>
        <dbReference type="EMBL" id="KAH3668306.1"/>
    </source>
</evidence>
<reference evidence="1" key="1">
    <citation type="journal article" date="2021" name="Open Biol.">
        <title>Shared evolutionary footprints suggest mitochondrial oxidative damage underlies multiple complex I losses in fungi.</title>
        <authorList>
            <person name="Schikora-Tamarit M.A."/>
            <person name="Marcet-Houben M."/>
            <person name="Nosek J."/>
            <person name="Gabaldon T."/>
        </authorList>
    </citation>
    <scope>NUCLEOTIDE SEQUENCE</scope>
    <source>
        <strain evidence="1">CBS6075</strain>
    </source>
</reference>
<dbReference type="Proteomes" id="UP000769157">
    <property type="component" value="Unassembled WGS sequence"/>
</dbReference>
<gene>
    <name evidence="1" type="ORF">OGAPHI_002060</name>
</gene>
<comment type="caution">
    <text evidence="1">The sequence shown here is derived from an EMBL/GenBank/DDBJ whole genome shotgun (WGS) entry which is preliminary data.</text>
</comment>
<reference evidence="1" key="2">
    <citation type="submission" date="2021-01" db="EMBL/GenBank/DDBJ databases">
        <authorList>
            <person name="Schikora-Tamarit M.A."/>
        </authorList>
    </citation>
    <scope>NUCLEOTIDE SEQUENCE</scope>
    <source>
        <strain evidence="1">CBS6075</strain>
    </source>
</reference>
<dbReference type="GeneID" id="70234027"/>
<dbReference type="AlphaFoldDB" id="A0A9P8PAR3"/>
<proteinExistence type="predicted"/>
<accession>A0A9P8PAR3</accession>
<dbReference type="RefSeq" id="XP_046062720.1">
    <property type="nucleotide sequence ID" value="XM_046202889.1"/>
</dbReference>